<dbReference type="EMBL" id="CDSF01000079">
    <property type="protein sequence ID" value="CEO97519.1"/>
    <property type="molecule type" value="Genomic_DNA"/>
</dbReference>
<gene>
    <name evidence="2" type="ORF">PBRA_000864</name>
    <name evidence="3" type="ORF">PLBR_LOCUS5043</name>
</gene>
<dbReference type="PANTHER" id="PTHR47349">
    <property type="entry name" value="CHROMOSOME 8, WHOLE GENOME SHOTGUN SEQUENCE"/>
    <property type="match status" value="1"/>
</dbReference>
<evidence type="ECO:0000313" key="2">
    <source>
        <dbReference type="EMBL" id="CEO97519.1"/>
    </source>
</evidence>
<feature type="domain" description="YMC020W-like alpha/beta hydrolase" evidence="1">
    <location>
        <begin position="53"/>
        <end position="355"/>
    </location>
</feature>
<proteinExistence type="predicted"/>
<evidence type="ECO:0000259" key="1">
    <source>
        <dbReference type="Pfam" id="PF26147"/>
    </source>
</evidence>
<dbReference type="AlphaFoldDB" id="A0A0G4IQT2"/>
<name>A0A0G4IQT2_PLABS</name>
<protein>
    <recommendedName>
        <fullName evidence="1">YMC020W-like alpha/beta hydrolase domain-containing protein</fullName>
    </recommendedName>
</protein>
<dbReference type="InterPro" id="IPR058934">
    <property type="entry name" value="YMC020W-like"/>
</dbReference>
<keyword evidence="4" id="KW-1185">Reference proteome</keyword>
<geneLocation type="mitochondrion" evidence="3"/>
<evidence type="ECO:0000313" key="4">
    <source>
        <dbReference type="Proteomes" id="UP000039324"/>
    </source>
</evidence>
<dbReference type="PANTHER" id="PTHR47349:SF1">
    <property type="entry name" value="AER328WP"/>
    <property type="match status" value="1"/>
</dbReference>
<dbReference type="InterPro" id="IPR058933">
    <property type="entry name" value="YMC020W-like_ab_hydrolase"/>
</dbReference>
<sequence length="453" mass="50028">MTRPPGHPGDRGVVIAPGYLPYRGSGVVGTRWNVGTTVARWIYEVLFNGPLPSRDVLHHERLQSVKKVLVIGVHGWALFGGRMFSWSPDAMSTKLARMMGDATMQRLREAGINHEISIQHVSLSGHGLVDARLQDYLMDQLPEHEDAIRSCDILIIASHSQGAVLAGVLLDRLMERDWISPLKQAIIGLASIAGVHHGPFSDLPTDQFAATAELFALGKPYEVVSERSLQAITRLLDNHVRVVAFAAYMDNVVPLFSSSLHSVSSHPNLLRAIFFPDESEVDTFPGLLVRFCLQWRNTRPEHADLLPHLSGFFRGKFLHLSGSHSLIHACQSVYDLAAEWILRPPASNSASHRATLAEHTSAHWATYMNSSFFESDLNAYFIRSRLRFLLDGAAGDPSFHLADLHGAFQAWTPKSKSHRHLRQVLAPLFAPANNAESSSISVPPSTVQPPAKL</sequence>
<evidence type="ECO:0000313" key="3">
    <source>
        <dbReference type="EMBL" id="SPQ97828.1"/>
    </source>
</evidence>
<dbReference type="SUPFAM" id="SSF53474">
    <property type="entry name" value="alpha/beta-Hydrolases"/>
    <property type="match status" value="1"/>
</dbReference>
<reference evidence="3 5" key="2">
    <citation type="submission" date="2018-03" db="EMBL/GenBank/DDBJ databases">
        <authorList>
            <person name="Fogelqvist J."/>
        </authorList>
    </citation>
    <scope>NUCLEOTIDE SEQUENCE [LARGE SCALE GENOMIC DNA]</scope>
</reference>
<dbReference type="OrthoDB" id="5598028at2759"/>
<organism evidence="2 4">
    <name type="scientific">Plasmodiophora brassicae</name>
    <name type="common">Clubroot disease agent</name>
    <dbReference type="NCBI Taxonomy" id="37360"/>
    <lineage>
        <taxon>Eukaryota</taxon>
        <taxon>Sar</taxon>
        <taxon>Rhizaria</taxon>
        <taxon>Endomyxa</taxon>
        <taxon>Phytomyxea</taxon>
        <taxon>Plasmodiophorida</taxon>
        <taxon>Plasmodiophoridae</taxon>
        <taxon>Plasmodiophora</taxon>
    </lineage>
</organism>
<dbReference type="Proteomes" id="UP000039324">
    <property type="component" value="Unassembled WGS sequence"/>
</dbReference>
<dbReference type="Proteomes" id="UP000290189">
    <property type="component" value="Unassembled WGS sequence"/>
</dbReference>
<reference evidence="2 4" key="1">
    <citation type="submission" date="2015-02" db="EMBL/GenBank/DDBJ databases">
        <authorList>
            <person name="Chooi Y.-H."/>
        </authorList>
    </citation>
    <scope>NUCLEOTIDE SEQUENCE [LARGE SCALE GENOMIC DNA]</scope>
    <source>
        <strain evidence="2">E3</strain>
    </source>
</reference>
<dbReference type="EMBL" id="OVEO01000008">
    <property type="protein sequence ID" value="SPQ97828.1"/>
    <property type="molecule type" value="Genomic_DNA"/>
</dbReference>
<dbReference type="Pfam" id="PF26147">
    <property type="entry name" value="AB_HYDROLASE_YMC0-YMC35"/>
    <property type="match status" value="1"/>
</dbReference>
<dbReference type="InterPro" id="IPR029058">
    <property type="entry name" value="AB_hydrolase_fold"/>
</dbReference>
<accession>A0A0G4IQT2</accession>
<keyword evidence="3" id="KW-0496">Mitochondrion</keyword>
<dbReference type="Gene3D" id="3.40.50.1820">
    <property type="entry name" value="alpha/beta hydrolase"/>
    <property type="match status" value="1"/>
</dbReference>
<evidence type="ECO:0000313" key="5">
    <source>
        <dbReference type="Proteomes" id="UP000290189"/>
    </source>
</evidence>